<protein>
    <submittedName>
        <fullName evidence="2">Uncharacterized protein</fullName>
    </submittedName>
</protein>
<evidence type="ECO:0000313" key="2">
    <source>
        <dbReference type="EMBL" id="KAH9839945.1"/>
    </source>
</evidence>
<dbReference type="Pfam" id="PF07426">
    <property type="entry name" value="Dynactin_p22"/>
    <property type="match status" value="1"/>
</dbReference>
<keyword evidence="3" id="KW-1185">Reference proteome</keyword>
<feature type="region of interest" description="Disordered" evidence="1">
    <location>
        <begin position="12"/>
        <end position="44"/>
    </location>
</feature>
<accession>A0ABQ8KPQ6</accession>
<dbReference type="PANTHER" id="PTHR28360:SF1">
    <property type="entry name" value="DYNACTIN SUBUNIT 3"/>
    <property type="match status" value="1"/>
</dbReference>
<name>A0ABQ8KPQ6_9APHY</name>
<sequence length="275" mass="31148">MQSPIGSVFLGDVQRHRLLSTSTPPSSPPPHISPQIRPQMSVHDADFDVVEKPKEPAAKPPSIPPALSLDLRIRWLETLLYGARPEGAERKHVETRNGETLARRADELQHKLDEVVQANDSVRKFMEHYDQHAQYLTPSFALSGTVPVNPPSYESMSASELEAFLTEMEPDIRAAERDLREIAALEDKGVTAAGRLPEYKELQPRLNALMKAHEEDAQLAIQLEKRIAGLMDRYATRVDTLSELFLAWDGNLRTSEDQTTRLERDHEERRKLGYE</sequence>
<evidence type="ECO:0000256" key="1">
    <source>
        <dbReference type="SAM" id="MobiDB-lite"/>
    </source>
</evidence>
<dbReference type="EMBL" id="JADCUA010000005">
    <property type="protein sequence ID" value="KAH9839945.1"/>
    <property type="molecule type" value="Genomic_DNA"/>
</dbReference>
<dbReference type="RefSeq" id="XP_047781595.1">
    <property type="nucleotide sequence ID" value="XM_047918746.1"/>
</dbReference>
<dbReference type="Proteomes" id="UP000814176">
    <property type="component" value="Unassembled WGS sequence"/>
</dbReference>
<proteinExistence type="predicted"/>
<organism evidence="2 3">
    <name type="scientific">Rhodofomes roseus</name>
    <dbReference type="NCBI Taxonomy" id="34475"/>
    <lineage>
        <taxon>Eukaryota</taxon>
        <taxon>Fungi</taxon>
        <taxon>Dikarya</taxon>
        <taxon>Basidiomycota</taxon>
        <taxon>Agaricomycotina</taxon>
        <taxon>Agaricomycetes</taxon>
        <taxon>Polyporales</taxon>
        <taxon>Rhodofomes</taxon>
    </lineage>
</organism>
<evidence type="ECO:0000313" key="3">
    <source>
        <dbReference type="Proteomes" id="UP000814176"/>
    </source>
</evidence>
<dbReference type="InterPro" id="IPR009991">
    <property type="entry name" value="DCTN3"/>
</dbReference>
<comment type="caution">
    <text evidence="2">The sequence shown here is derived from an EMBL/GenBank/DDBJ whole genome shotgun (WGS) entry which is preliminary data.</text>
</comment>
<gene>
    <name evidence="2" type="ORF">C8Q71DRAFT_469546</name>
</gene>
<reference evidence="2 3" key="1">
    <citation type="journal article" date="2021" name="Environ. Microbiol.">
        <title>Gene family expansions and transcriptome signatures uncover fungal adaptations to wood decay.</title>
        <authorList>
            <person name="Hage H."/>
            <person name="Miyauchi S."/>
            <person name="Viragh M."/>
            <person name="Drula E."/>
            <person name="Min B."/>
            <person name="Chaduli D."/>
            <person name="Navarro D."/>
            <person name="Favel A."/>
            <person name="Norest M."/>
            <person name="Lesage-Meessen L."/>
            <person name="Balint B."/>
            <person name="Merenyi Z."/>
            <person name="de Eugenio L."/>
            <person name="Morin E."/>
            <person name="Martinez A.T."/>
            <person name="Baldrian P."/>
            <person name="Stursova M."/>
            <person name="Martinez M.J."/>
            <person name="Novotny C."/>
            <person name="Magnuson J.K."/>
            <person name="Spatafora J.W."/>
            <person name="Maurice S."/>
            <person name="Pangilinan J."/>
            <person name="Andreopoulos W."/>
            <person name="LaButti K."/>
            <person name="Hundley H."/>
            <person name="Na H."/>
            <person name="Kuo A."/>
            <person name="Barry K."/>
            <person name="Lipzen A."/>
            <person name="Henrissat B."/>
            <person name="Riley R."/>
            <person name="Ahrendt S."/>
            <person name="Nagy L.G."/>
            <person name="Grigoriev I.V."/>
            <person name="Martin F."/>
            <person name="Rosso M.N."/>
        </authorList>
    </citation>
    <scope>NUCLEOTIDE SEQUENCE [LARGE SCALE GENOMIC DNA]</scope>
    <source>
        <strain evidence="2 3">CIRM-BRFM 1785</strain>
    </source>
</reference>
<dbReference type="PANTHER" id="PTHR28360">
    <property type="entry name" value="DYNACTIN SUBUNIT 3"/>
    <property type="match status" value="1"/>
</dbReference>
<dbReference type="GeneID" id="71999478"/>